<protein>
    <recommendedName>
        <fullName evidence="2 3">Peroxisomal membrane protein PEX16</fullName>
    </recommendedName>
</protein>
<evidence type="ECO:0000313" key="4">
    <source>
        <dbReference type="EMBL" id="NBJ61106.1"/>
    </source>
</evidence>
<dbReference type="GO" id="GO:0007031">
    <property type="term" value="P:peroxisome organization"/>
    <property type="evidence" value="ECO:0007669"/>
    <property type="project" value="UniProtKB-KW"/>
</dbReference>
<evidence type="ECO:0000256" key="1">
    <source>
        <dbReference type="ARBA" id="ARBA00009505"/>
    </source>
</evidence>
<evidence type="ECO:0000256" key="2">
    <source>
        <dbReference type="ARBA" id="ARBA00018577"/>
    </source>
</evidence>
<accession>A0A6B2EFK8</accession>
<dbReference type="Pfam" id="PF08610">
    <property type="entry name" value="Pex16"/>
    <property type="match status" value="1"/>
</dbReference>
<dbReference type="InterPro" id="IPR013919">
    <property type="entry name" value="Pex16"/>
</dbReference>
<dbReference type="EMBL" id="GIFK01003403">
    <property type="protein sequence ID" value="NBJ61106.1"/>
    <property type="molecule type" value="Transcribed_RNA"/>
</dbReference>
<keyword evidence="3" id="KW-0962">Peroxisome biogenesis</keyword>
<evidence type="ECO:0000256" key="3">
    <source>
        <dbReference type="RuleBase" id="RU365003"/>
    </source>
</evidence>
<dbReference type="AlphaFoldDB" id="A0A6B2EFK8"/>
<keyword evidence="3" id="KW-0576">Peroxisome</keyword>
<name>A0A6B2EFK8_9DIPT</name>
<dbReference type="GO" id="GO:0005778">
    <property type="term" value="C:peroxisomal membrane"/>
    <property type="evidence" value="ECO:0007669"/>
    <property type="project" value="UniProtKB-SubCell"/>
</dbReference>
<dbReference type="PANTHER" id="PTHR13299:SF0">
    <property type="entry name" value="PEROXISOMAL MEMBRANE PROTEIN PEX16"/>
    <property type="match status" value="1"/>
</dbReference>
<sequence>MPSRGIQLADLFRHYRKWVSENPTVVGDVETTIKWASYFLAGRFSNSSVVSELIYSLSNLLVLFNDRIIDKSQRPAEDPRQEERLKLLLTTLEYCEVFIELSAKSIWGESGKWLFCTIIQLVKCVGRMILLLKYREKIVKNPLIPILSRTGKSETQGQPEVDAFSGRQGVYTFTLKRSGRLVRRIEGAQPFYLRDGKPLTDNSQTTQAGTFLTTPELLYVFKPLIHLASMGIFGSRSWRSWTLSLLIDATSLQIYYANRDKLSREQKLELSRRSLAIFMYLMRSPFFDKYTTRRIDGVLQALSRNIPFAKNICEPLASYIPRWQETYFYMWST</sequence>
<comment type="similarity">
    <text evidence="1 3">Belongs to the peroxin-16 family.</text>
</comment>
<proteinExistence type="inferred from homology"/>
<dbReference type="PANTHER" id="PTHR13299">
    <property type="entry name" value="PEROXISOMAL MEMBRANE PROTEIN PEX16"/>
    <property type="match status" value="1"/>
</dbReference>
<reference evidence="4" key="1">
    <citation type="submission" date="2019-10" db="EMBL/GenBank/DDBJ databases">
        <title>Short sand fly seasons in Tbilisi, Georgia, hinder development of host immunity to saliva of the visceral leishmaniasis vector Phlebotomus kandelakii.</title>
        <authorList>
            <person name="Oliveira F."/>
            <person name="Giorgobiani E."/>
            <person name="Guimaraes-Costa A.B."/>
            <person name="Abdeladhim M."/>
            <person name="Oristian J."/>
            <person name="Tskhvaradze L."/>
            <person name="Tsertsvadze N."/>
            <person name="Zakalashvili M."/>
            <person name="Valenzuela J.G."/>
            <person name="Kamhawi S."/>
        </authorList>
    </citation>
    <scope>NUCLEOTIDE SEQUENCE</scope>
    <source>
        <strain evidence="4">Wild-capture in Tbilisi</strain>
        <tissue evidence="4">Salivary glands</tissue>
    </source>
</reference>
<organism evidence="4">
    <name type="scientific">Phlebotomus kandelakii</name>
    <dbReference type="NCBI Taxonomy" id="1109342"/>
    <lineage>
        <taxon>Eukaryota</taxon>
        <taxon>Metazoa</taxon>
        <taxon>Ecdysozoa</taxon>
        <taxon>Arthropoda</taxon>
        <taxon>Hexapoda</taxon>
        <taxon>Insecta</taxon>
        <taxon>Pterygota</taxon>
        <taxon>Neoptera</taxon>
        <taxon>Endopterygota</taxon>
        <taxon>Diptera</taxon>
        <taxon>Nematocera</taxon>
        <taxon>Psychodoidea</taxon>
        <taxon>Psychodidae</taxon>
        <taxon>Phlebotomus</taxon>
        <taxon>Larroussius</taxon>
    </lineage>
</organism>
<comment type="subcellular location">
    <subcellularLocation>
        <location evidence="3">Peroxisome membrane</location>
    </subcellularLocation>
</comment>